<proteinExistence type="predicted"/>
<sequence>MQKPFVKRASKEKIKPTPISSGSLTAPSFPTELLFVPLAPTQVEEDLVTPRDKTPEKVARRHKRRDSAERTDSRKLLPYPEVKPPTLSEKRRHERELERDKREKIASGFYQSRSDEDDTLEKVSSLKEEFTERSRRPRTKRDRKLKNEKKDEKDSLVDAMNYPSPSPHSAPPPAPPPPPPHAQPPALPPQPT</sequence>
<dbReference type="EMBL" id="UYYB01013598">
    <property type="protein sequence ID" value="VDM69802.1"/>
    <property type="molecule type" value="Genomic_DNA"/>
</dbReference>
<feature type="region of interest" description="Disordered" evidence="1">
    <location>
        <begin position="1"/>
        <end position="28"/>
    </location>
</feature>
<feature type="compositionally biased region" description="Basic and acidic residues" evidence="1">
    <location>
        <begin position="88"/>
        <end position="105"/>
    </location>
</feature>
<feature type="compositionally biased region" description="Pro residues" evidence="1">
    <location>
        <begin position="164"/>
        <end position="192"/>
    </location>
</feature>
<dbReference type="AlphaFoldDB" id="A0A3P7KRC4"/>
<evidence type="ECO:0000313" key="2">
    <source>
        <dbReference type="EMBL" id="VDM69802.1"/>
    </source>
</evidence>
<protein>
    <submittedName>
        <fullName evidence="2">Uncharacterized protein</fullName>
    </submittedName>
</protein>
<name>A0A3P7KRC4_STRVU</name>
<keyword evidence="3" id="KW-1185">Reference proteome</keyword>
<feature type="compositionally biased region" description="Basic and acidic residues" evidence="1">
    <location>
        <begin position="48"/>
        <end position="58"/>
    </location>
</feature>
<gene>
    <name evidence="2" type="ORF">SVUK_LOCUS4800</name>
</gene>
<evidence type="ECO:0000256" key="1">
    <source>
        <dbReference type="SAM" id="MobiDB-lite"/>
    </source>
</evidence>
<dbReference type="OrthoDB" id="5877342at2759"/>
<dbReference type="Proteomes" id="UP000270094">
    <property type="component" value="Unassembled WGS sequence"/>
</dbReference>
<feature type="compositionally biased region" description="Basic and acidic residues" evidence="1">
    <location>
        <begin position="120"/>
        <end position="134"/>
    </location>
</feature>
<accession>A0A3P7KRC4</accession>
<organism evidence="2 3">
    <name type="scientific">Strongylus vulgaris</name>
    <name type="common">Blood worm</name>
    <dbReference type="NCBI Taxonomy" id="40348"/>
    <lineage>
        <taxon>Eukaryota</taxon>
        <taxon>Metazoa</taxon>
        <taxon>Ecdysozoa</taxon>
        <taxon>Nematoda</taxon>
        <taxon>Chromadorea</taxon>
        <taxon>Rhabditida</taxon>
        <taxon>Rhabditina</taxon>
        <taxon>Rhabditomorpha</taxon>
        <taxon>Strongyloidea</taxon>
        <taxon>Strongylidae</taxon>
        <taxon>Strongylus</taxon>
    </lineage>
</organism>
<feature type="compositionally biased region" description="Basic and acidic residues" evidence="1">
    <location>
        <begin position="66"/>
        <end position="75"/>
    </location>
</feature>
<reference evidence="2 3" key="1">
    <citation type="submission" date="2018-11" db="EMBL/GenBank/DDBJ databases">
        <authorList>
            <consortium name="Pathogen Informatics"/>
        </authorList>
    </citation>
    <scope>NUCLEOTIDE SEQUENCE [LARGE SCALE GENOMIC DNA]</scope>
</reference>
<feature type="compositionally biased region" description="Basic residues" evidence="1">
    <location>
        <begin position="135"/>
        <end position="147"/>
    </location>
</feature>
<feature type="region of interest" description="Disordered" evidence="1">
    <location>
        <begin position="40"/>
        <end position="192"/>
    </location>
</feature>
<evidence type="ECO:0000313" key="3">
    <source>
        <dbReference type="Proteomes" id="UP000270094"/>
    </source>
</evidence>
<feature type="compositionally biased region" description="Polar residues" evidence="1">
    <location>
        <begin position="18"/>
        <end position="28"/>
    </location>
</feature>